<keyword evidence="3" id="KW-1185">Reference proteome</keyword>
<dbReference type="STRING" id="485915.Dret_0378"/>
<organism evidence="2 3">
    <name type="scientific">Desulfohalobium retbaense (strain ATCC 49708 / DSM 5692 / JCM 16813 / HR100)</name>
    <dbReference type="NCBI Taxonomy" id="485915"/>
    <lineage>
        <taxon>Bacteria</taxon>
        <taxon>Pseudomonadati</taxon>
        <taxon>Thermodesulfobacteriota</taxon>
        <taxon>Desulfovibrionia</taxon>
        <taxon>Desulfovibrionales</taxon>
        <taxon>Desulfohalobiaceae</taxon>
        <taxon>Desulfohalobium</taxon>
    </lineage>
</organism>
<dbReference type="eggNOG" id="COG4641">
    <property type="taxonomic scope" value="Bacteria"/>
</dbReference>
<dbReference type="Pfam" id="PF13524">
    <property type="entry name" value="Glyco_trans_1_2"/>
    <property type="match status" value="1"/>
</dbReference>
<dbReference type="InterPro" id="IPR055259">
    <property type="entry name" value="YkvP/CgeB_Glyco_trans-like"/>
</dbReference>
<dbReference type="HOGENOM" id="CLU_067339_0_0_7"/>
<evidence type="ECO:0000313" key="2">
    <source>
        <dbReference type="EMBL" id="ACV67679.1"/>
    </source>
</evidence>
<evidence type="ECO:0000259" key="1">
    <source>
        <dbReference type="Pfam" id="PF13524"/>
    </source>
</evidence>
<reference evidence="2 3" key="2">
    <citation type="journal article" date="2010" name="Stand. Genomic Sci.">
        <title>Complete genome sequence of Desulfohalobium retbaense type strain (HR(100)).</title>
        <authorList>
            <person name="Spring S."/>
            <person name="Nolan M."/>
            <person name="Lapidus A."/>
            <person name="Glavina Del Rio T."/>
            <person name="Copeland A."/>
            <person name="Tice H."/>
            <person name="Cheng J.F."/>
            <person name="Lucas S."/>
            <person name="Land M."/>
            <person name="Chen F."/>
            <person name="Bruce D."/>
            <person name="Goodwin L."/>
            <person name="Pitluck S."/>
            <person name="Ivanova N."/>
            <person name="Mavromatis K."/>
            <person name="Mikhailova N."/>
            <person name="Pati A."/>
            <person name="Chen A."/>
            <person name="Palaniappan K."/>
            <person name="Hauser L."/>
            <person name="Chang Y.J."/>
            <person name="Jeffries C.D."/>
            <person name="Munk C."/>
            <person name="Kiss H."/>
            <person name="Chain P."/>
            <person name="Han C."/>
            <person name="Brettin T."/>
            <person name="Detter J.C."/>
            <person name="Schuler E."/>
            <person name="Goker M."/>
            <person name="Rohde M."/>
            <person name="Bristow J."/>
            <person name="Eisen J.A."/>
            <person name="Markowitz V."/>
            <person name="Hugenholtz P."/>
            <person name="Kyrpides N.C."/>
            <person name="Klenk H.P."/>
        </authorList>
    </citation>
    <scope>NUCLEOTIDE SEQUENCE [LARGE SCALE GENOMIC DNA]</scope>
    <source>
        <strain evidence="2 3">DSM 5692</strain>
    </source>
</reference>
<dbReference type="EMBL" id="CP001734">
    <property type="protein sequence ID" value="ACV67679.1"/>
    <property type="molecule type" value="Genomic_DNA"/>
</dbReference>
<dbReference type="Gene3D" id="3.40.50.2000">
    <property type="entry name" value="Glycogen Phosphorylase B"/>
    <property type="match status" value="1"/>
</dbReference>
<dbReference type="OrthoDB" id="9791241at2"/>
<sequence length="348" mass="41124">MKILVIGDLRKEIARSFQRYNALKELGHDVTGLSFFISHNKYNNINHKLLYRIFHKLGFPLDNTKINYRISDHIKKHHFDLIWIEKGLMVKPSVLRKAKTIHPYLKLLSYTEDDMFARHNQSWYYKKCLPLYDIVITTKSYNCNSEELPALGARKVFFVDKAYDKYRHRPIELTQQDIQKFGADVGFIGTYEKDRAEKMLYLAHNGIKVRIWGNGWGDWVGKHPNLQVENKPVYGDDYVKAICATKINLCFLRKINRDLQTDRTMEIPACGAFMLAERTEEHSRLFEENFEASFFDVNDPEELFEKVSYYLQHDDERQQIAKAGRQRCIESKYSHHDRLQYILSKIIG</sequence>
<dbReference type="AlphaFoldDB" id="C8X054"/>
<dbReference type="Proteomes" id="UP000001052">
    <property type="component" value="Chromosome"/>
</dbReference>
<proteinExistence type="predicted"/>
<accession>C8X054</accession>
<dbReference type="RefSeq" id="WP_015750838.1">
    <property type="nucleotide sequence ID" value="NC_013223.1"/>
</dbReference>
<dbReference type="KEGG" id="drt:Dret_0378"/>
<protein>
    <recommendedName>
        <fullName evidence="1">Spore protein YkvP/CgeB glycosyl transferase-like domain-containing protein</fullName>
    </recommendedName>
</protein>
<dbReference type="SUPFAM" id="SSF53756">
    <property type="entry name" value="UDP-Glycosyltransferase/glycogen phosphorylase"/>
    <property type="match status" value="1"/>
</dbReference>
<feature type="domain" description="Spore protein YkvP/CgeB glycosyl transferase-like" evidence="1">
    <location>
        <begin position="203"/>
        <end position="343"/>
    </location>
</feature>
<name>C8X054_DESRD</name>
<reference evidence="3" key="1">
    <citation type="submission" date="2009-09" db="EMBL/GenBank/DDBJ databases">
        <title>The complete chromosome of Desulfohalobium retbaense DSM 5692.</title>
        <authorList>
            <consortium name="US DOE Joint Genome Institute (JGI-PGF)"/>
            <person name="Lucas S."/>
            <person name="Copeland A."/>
            <person name="Lapidus A."/>
            <person name="Glavina del Rio T."/>
            <person name="Dalin E."/>
            <person name="Tice H."/>
            <person name="Bruce D."/>
            <person name="Goodwin L."/>
            <person name="Pitluck S."/>
            <person name="Kyrpides N."/>
            <person name="Mavromatis K."/>
            <person name="Ivanova N."/>
            <person name="Mikhailova N."/>
            <person name="Munk A.C."/>
            <person name="Brettin T."/>
            <person name="Detter J.C."/>
            <person name="Han C."/>
            <person name="Tapia R."/>
            <person name="Larimer F."/>
            <person name="Land M."/>
            <person name="Hauser L."/>
            <person name="Markowitz V."/>
            <person name="Cheng J.-F."/>
            <person name="Hugenholtz P."/>
            <person name="Woyke T."/>
            <person name="Wu D."/>
            <person name="Spring S."/>
            <person name="Klenk H.-P."/>
            <person name="Eisen J.A."/>
        </authorList>
    </citation>
    <scope>NUCLEOTIDE SEQUENCE [LARGE SCALE GENOMIC DNA]</scope>
    <source>
        <strain evidence="3">DSM 5692</strain>
    </source>
</reference>
<gene>
    <name evidence="2" type="ordered locus">Dret_0378</name>
</gene>
<evidence type="ECO:0000313" key="3">
    <source>
        <dbReference type="Proteomes" id="UP000001052"/>
    </source>
</evidence>